<dbReference type="PROSITE" id="PS51892">
    <property type="entry name" value="SUBTILASE"/>
    <property type="match status" value="1"/>
</dbReference>
<dbReference type="OrthoDB" id="9766923at2"/>
<evidence type="ECO:0000256" key="4">
    <source>
        <dbReference type="ARBA" id="ARBA00022825"/>
    </source>
</evidence>
<dbReference type="PANTHER" id="PTHR43806">
    <property type="entry name" value="PEPTIDASE S8"/>
    <property type="match status" value="1"/>
</dbReference>
<comment type="caution">
    <text evidence="5">Lacks conserved residue(s) required for the propagation of feature annotation.</text>
</comment>
<keyword evidence="4" id="KW-0720">Serine protease</keyword>
<comment type="similarity">
    <text evidence="1 5">Belongs to the peptidase S8 family.</text>
</comment>
<evidence type="ECO:0000313" key="8">
    <source>
        <dbReference type="Proteomes" id="UP000309033"/>
    </source>
</evidence>
<reference evidence="7" key="1">
    <citation type="submission" date="2019-05" db="EMBL/GenBank/DDBJ databases">
        <title>Isolation, diversity and antifungal activity of Actinobacteria from wheat.</title>
        <authorList>
            <person name="Yu B."/>
        </authorList>
    </citation>
    <scope>NUCLEOTIDE SEQUENCE [LARGE SCALE GENOMIC DNA]</scope>
    <source>
        <strain evidence="7">NEAU-HEGS1-5</strain>
    </source>
</reference>
<evidence type="ECO:0000256" key="2">
    <source>
        <dbReference type="ARBA" id="ARBA00022670"/>
    </source>
</evidence>
<evidence type="ECO:0000256" key="1">
    <source>
        <dbReference type="ARBA" id="ARBA00011073"/>
    </source>
</evidence>
<dbReference type="InterPro" id="IPR000209">
    <property type="entry name" value="Peptidase_S8/S53_dom"/>
</dbReference>
<keyword evidence="8" id="KW-1185">Reference proteome</keyword>
<gene>
    <name evidence="7" type="ORF">FED44_05235</name>
</gene>
<dbReference type="InterPro" id="IPR050131">
    <property type="entry name" value="Peptidase_S8_subtilisin-like"/>
</dbReference>
<dbReference type="PANTHER" id="PTHR43806:SF11">
    <property type="entry name" value="CEREVISIN-RELATED"/>
    <property type="match status" value="1"/>
</dbReference>
<dbReference type="GO" id="GO:0006508">
    <property type="term" value="P:proteolysis"/>
    <property type="evidence" value="ECO:0007669"/>
    <property type="project" value="UniProtKB-KW"/>
</dbReference>
<protein>
    <recommendedName>
        <fullName evidence="6">Peptidase S8/S53 domain-containing protein</fullName>
    </recommendedName>
</protein>
<keyword evidence="2" id="KW-0645">Protease</keyword>
<dbReference type="InterPro" id="IPR036852">
    <property type="entry name" value="Peptidase_S8/S53_dom_sf"/>
</dbReference>
<organism evidence="7 8">
    <name type="scientific">Microbispora triticiradicis</name>
    <dbReference type="NCBI Taxonomy" id="2200763"/>
    <lineage>
        <taxon>Bacteria</taxon>
        <taxon>Bacillati</taxon>
        <taxon>Actinomycetota</taxon>
        <taxon>Actinomycetes</taxon>
        <taxon>Streptosporangiales</taxon>
        <taxon>Streptosporangiaceae</taxon>
        <taxon>Microbispora</taxon>
    </lineage>
</organism>
<dbReference type="GO" id="GO:0004252">
    <property type="term" value="F:serine-type endopeptidase activity"/>
    <property type="evidence" value="ECO:0007669"/>
    <property type="project" value="InterPro"/>
</dbReference>
<dbReference type="EMBL" id="VANP01000002">
    <property type="protein sequence ID" value="TLP63672.1"/>
    <property type="molecule type" value="Genomic_DNA"/>
</dbReference>
<dbReference type="AlphaFoldDB" id="A0A5R8ZD59"/>
<proteinExistence type="inferred from homology"/>
<evidence type="ECO:0000259" key="6">
    <source>
        <dbReference type="Pfam" id="PF00082"/>
    </source>
</evidence>
<dbReference type="Gene3D" id="3.40.50.200">
    <property type="entry name" value="Peptidase S8/S53 domain"/>
    <property type="match status" value="1"/>
</dbReference>
<dbReference type="Pfam" id="PF00082">
    <property type="entry name" value="Peptidase_S8"/>
    <property type="match status" value="1"/>
</dbReference>
<evidence type="ECO:0000256" key="3">
    <source>
        <dbReference type="ARBA" id="ARBA00022801"/>
    </source>
</evidence>
<evidence type="ECO:0000313" key="7">
    <source>
        <dbReference type="EMBL" id="TLP63672.1"/>
    </source>
</evidence>
<dbReference type="SUPFAM" id="SSF52743">
    <property type="entry name" value="Subtilisin-like"/>
    <property type="match status" value="1"/>
</dbReference>
<dbReference type="Proteomes" id="UP000309033">
    <property type="component" value="Unassembled WGS sequence"/>
</dbReference>
<sequence length="290" mass="31565">MSWVTAHMDERIVEIAGDEGSSPGRYMQYVFDAGTGTYLRPADSEQMLAFRERGVKAAYLQAQAGAEFDADALERAWPEIWRELTRKRPEPTPEYYAVLDTGLLSRHPLLRGLIVDGTNLTTEPDGEDANGHGTMVALILAAGLTRRPRLLNVKVADGNGRATPRDLVKGIEWVRDFARRTSSPVCVNISLGCYSRRWGLFACDGTCDVCEAAVAAAGDVRVMTVAAGNEPNRTTCPAMAGLRGRADNIFAVAQLGWDRSGVGTVAMPAGMQWIPYEEDGDLTTKAPDRE</sequence>
<accession>A0A5R8ZD59</accession>
<keyword evidence="3" id="KW-0378">Hydrolase</keyword>
<evidence type="ECO:0000256" key="5">
    <source>
        <dbReference type="PROSITE-ProRule" id="PRU01240"/>
    </source>
</evidence>
<name>A0A5R8ZD59_9ACTN</name>
<comment type="caution">
    <text evidence="7">The sequence shown here is derived from an EMBL/GenBank/DDBJ whole genome shotgun (WGS) entry which is preliminary data.</text>
</comment>
<feature type="domain" description="Peptidase S8/S53" evidence="6">
    <location>
        <begin position="97"/>
        <end position="253"/>
    </location>
</feature>